<dbReference type="WBParaSite" id="HPLM_0001924901-mRNA-1">
    <property type="protein sequence ID" value="HPLM_0001924901-mRNA-1"/>
    <property type="gene ID" value="HPLM_0001924901"/>
</dbReference>
<accession>A0A0N4X4F7</accession>
<organism evidence="1">
    <name type="scientific">Haemonchus placei</name>
    <name type="common">Barber's pole worm</name>
    <dbReference type="NCBI Taxonomy" id="6290"/>
    <lineage>
        <taxon>Eukaryota</taxon>
        <taxon>Metazoa</taxon>
        <taxon>Ecdysozoa</taxon>
        <taxon>Nematoda</taxon>
        <taxon>Chromadorea</taxon>
        <taxon>Rhabditida</taxon>
        <taxon>Rhabditina</taxon>
        <taxon>Rhabditomorpha</taxon>
        <taxon>Strongyloidea</taxon>
        <taxon>Trichostrongylidae</taxon>
        <taxon>Haemonchus</taxon>
    </lineage>
</organism>
<dbReference type="AlphaFoldDB" id="A0A0N4X4F7"/>
<protein>
    <submittedName>
        <fullName evidence="1">MitMem_reg domain-containing protein</fullName>
    </submittedName>
</protein>
<proteinExistence type="predicted"/>
<reference evidence="1" key="1">
    <citation type="submission" date="2017-02" db="UniProtKB">
        <authorList>
            <consortium name="WormBaseParasite"/>
        </authorList>
    </citation>
    <scope>IDENTIFICATION</scope>
</reference>
<name>A0A0N4X4F7_HAEPC</name>
<evidence type="ECO:0000313" key="1">
    <source>
        <dbReference type="WBParaSite" id="HPLM_0001924901-mRNA-1"/>
    </source>
</evidence>
<sequence>LSALQVKKFRRSMRNIHIGPELVAQLNSAVMNVTHFQKELPHLHSARKSLSNVDVHEAKVLSGEVVPRVIGNNEELKKFLTTLRNLLADLSSRSNRDKLSKDIQNRLNQAELAIINSVARLLSLISDLSPQCEGLMSIWNDLGFYVCDIIAAPAQGLWMACRRFHQNANFSSNNARITYHLSI</sequence>